<feature type="non-terminal residue" evidence="2">
    <location>
        <position position="1"/>
    </location>
</feature>
<accession>A0A0B6YHB3</accession>
<evidence type="ECO:0000313" key="2">
    <source>
        <dbReference type="EMBL" id="CEK54920.1"/>
    </source>
</evidence>
<reference evidence="2" key="1">
    <citation type="submission" date="2014-12" db="EMBL/GenBank/DDBJ databases">
        <title>Insight into the proteome of Arion vulgaris.</title>
        <authorList>
            <person name="Aradska J."/>
            <person name="Bulat T."/>
            <person name="Smidak R."/>
            <person name="Sarate P."/>
            <person name="Gangsoo J."/>
            <person name="Sialana F."/>
            <person name="Bilban M."/>
            <person name="Lubec G."/>
        </authorList>
    </citation>
    <scope>NUCLEOTIDE SEQUENCE</scope>
    <source>
        <tissue evidence="2">Skin</tissue>
    </source>
</reference>
<feature type="compositionally biased region" description="Low complexity" evidence="1">
    <location>
        <begin position="77"/>
        <end position="92"/>
    </location>
</feature>
<feature type="compositionally biased region" description="Polar residues" evidence="1">
    <location>
        <begin position="94"/>
        <end position="129"/>
    </location>
</feature>
<feature type="compositionally biased region" description="Basic and acidic residues" evidence="1">
    <location>
        <begin position="53"/>
        <end position="76"/>
    </location>
</feature>
<feature type="compositionally biased region" description="Low complexity" evidence="1">
    <location>
        <begin position="10"/>
        <end position="42"/>
    </location>
</feature>
<name>A0A0B6YHB3_9EUPU</name>
<dbReference type="AlphaFoldDB" id="A0A0B6YHB3"/>
<evidence type="ECO:0000256" key="1">
    <source>
        <dbReference type="SAM" id="MobiDB-lite"/>
    </source>
</evidence>
<feature type="region of interest" description="Disordered" evidence="1">
    <location>
        <begin position="1"/>
        <end position="134"/>
    </location>
</feature>
<dbReference type="EMBL" id="HACG01008055">
    <property type="protein sequence ID" value="CEK54920.1"/>
    <property type="molecule type" value="Transcribed_RNA"/>
</dbReference>
<gene>
    <name evidence="2" type="primary">ORF23932</name>
</gene>
<organism evidence="2">
    <name type="scientific">Arion vulgaris</name>
    <dbReference type="NCBI Taxonomy" id="1028688"/>
    <lineage>
        <taxon>Eukaryota</taxon>
        <taxon>Metazoa</taxon>
        <taxon>Spiralia</taxon>
        <taxon>Lophotrochozoa</taxon>
        <taxon>Mollusca</taxon>
        <taxon>Gastropoda</taxon>
        <taxon>Heterobranchia</taxon>
        <taxon>Euthyneura</taxon>
        <taxon>Panpulmonata</taxon>
        <taxon>Eupulmonata</taxon>
        <taxon>Stylommatophora</taxon>
        <taxon>Helicina</taxon>
        <taxon>Arionoidea</taxon>
        <taxon>Arionidae</taxon>
        <taxon>Arion</taxon>
    </lineage>
</organism>
<protein>
    <submittedName>
        <fullName evidence="2">Uncharacterized protein</fullName>
    </submittedName>
</protein>
<proteinExistence type="predicted"/>
<feature type="non-terminal residue" evidence="2">
    <location>
        <position position="166"/>
    </location>
</feature>
<sequence length="166" mass="17622">AERKIKAGDTSPLPSSFSPTTSATALTFQISSSSMESMNPSSLTNATPSMLQEVHKGDCPRELKRIIPKEITKEKSQSGSWFSSGSKSSDPSVVRTSGKNSPVPRTSKQTTAMPSASHATNSSGSNAVSYHQDMHQNHYANVNIMSTSASANNTSSAFTSVTTEFK</sequence>